<proteinExistence type="predicted"/>
<evidence type="ECO:0000256" key="2">
    <source>
        <dbReference type="SAM" id="SignalP"/>
    </source>
</evidence>
<evidence type="ECO:0000313" key="4">
    <source>
        <dbReference type="EMBL" id="KXG39004.1"/>
    </source>
</evidence>
<gene>
    <name evidence="4" type="ORF">SORBI_3001G312200</name>
</gene>
<dbReference type="Pfam" id="PF00304">
    <property type="entry name" value="Gamma-thionin"/>
    <property type="match status" value="1"/>
</dbReference>
<sequence>MESPRRNLSAAATTVLLIIIATGMASSSVEAYDDCYHRSKNFKGWCWETKHCADVCWHESDDNLGGACRSFPSRCYCMTFCPGHGEPPAPGTIVVAPRPLGPVPV</sequence>
<evidence type="ECO:0000256" key="1">
    <source>
        <dbReference type="ARBA" id="ARBA00023157"/>
    </source>
</evidence>
<dbReference type="InParanoid" id="A0A1B6QM63"/>
<dbReference type="InterPro" id="IPR036574">
    <property type="entry name" value="Scorpion_toxin-like_sf"/>
</dbReference>
<reference evidence="5" key="2">
    <citation type="journal article" date="2018" name="Plant J.">
        <title>The Sorghum bicolor reference genome: improved assembly, gene annotations, a transcriptome atlas, and signatures of genome organization.</title>
        <authorList>
            <person name="McCormick R.F."/>
            <person name="Truong S.K."/>
            <person name="Sreedasyam A."/>
            <person name="Jenkins J."/>
            <person name="Shu S."/>
            <person name="Sims D."/>
            <person name="Kennedy M."/>
            <person name="Amirebrahimi M."/>
            <person name="Weers B.D."/>
            <person name="McKinley B."/>
            <person name="Mattison A."/>
            <person name="Morishige D.T."/>
            <person name="Grimwood J."/>
            <person name="Schmutz J."/>
            <person name="Mullet J.E."/>
        </authorList>
    </citation>
    <scope>NUCLEOTIDE SEQUENCE [LARGE SCALE GENOMIC DNA]</scope>
    <source>
        <strain evidence="5">cv. BTx623</strain>
    </source>
</reference>
<dbReference type="GO" id="GO:0006952">
    <property type="term" value="P:defense response"/>
    <property type="evidence" value="ECO:0000318"/>
    <property type="project" value="GO_Central"/>
</dbReference>
<evidence type="ECO:0000259" key="3">
    <source>
        <dbReference type="Pfam" id="PF00304"/>
    </source>
</evidence>
<reference evidence="4 5" key="1">
    <citation type="journal article" date="2009" name="Nature">
        <title>The Sorghum bicolor genome and the diversification of grasses.</title>
        <authorList>
            <person name="Paterson A.H."/>
            <person name="Bowers J.E."/>
            <person name="Bruggmann R."/>
            <person name="Dubchak I."/>
            <person name="Grimwood J."/>
            <person name="Gundlach H."/>
            <person name="Haberer G."/>
            <person name="Hellsten U."/>
            <person name="Mitros T."/>
            <person name="Poliakov A."/>
            <person name="Schmutz J."/>
            <person name="Spannagl M."/>
            <person name="Tang H."/>
            <person name="Wang X."/>
            <person name="Wicker T."/>
            <person name="Bharti A.K."/>
            <person name="Chapman J."/>
            <person name="Feltus F.A."/>
            <person name="Gowik U."/>
            <person name="Grigoriev I.V."/>
            <person name="Lyons E."/>
            <person name="Maher C.A."/>
            <person name="Martis M."/>
            <person name="Narechania A."/>
            <person name="Otillar R.P."/>
            <person name="Penning B.W."/>
            <person name="Salamov A.A."/>
            <person name="Wang Y."/>
            <person name="Zhang L."/>
            <person name="Carpita N.C."/>
            <person name="Freeling M."/>
            <person name="Gingle A.R."/>
            <person name="Hash C.T."/>
            <person name="Keller B."/>
            <person name="Klein P."/>
            <person name="Kresovich S."/>
            <person name="McCann M.C."/>
            <person name="Ming R."/>
            <person name="Peterson D.G."/>
            <person name="Mehboob-ur-Rahman"/>
            <person name="Ware D."/>
            <person name="Westhoff P."/>
            <person name="Mayer K.F."/>
            <person name="Messing J."/>
            <person name="Rokhsar D.S."/>
        </authorList>
    </citation>
    <scope>NUCLEOTIDE SEQUENCE [LARGE SCALE GENOMIC DNA]</scope>
    <source>
        <strain evidence="5">cv. BTx623</strain>
    </source>
</reference>
<keyword evidence="2" id="KW-0732">Signal</keyword>
<dbReference type="Gramene" id="KXG39004">
    <property type="protein sequence ID" value="KXG39004"/>
    <property type="gene ID" value="SORBI_3001G312200"/>
</dbReference>
<dbReference type="Gene3D" id="3.30.30.10">
    <property type="entry name" value="Knottin, scorpion toxin-like"/>
    <property type="match status" value="1"/>
</dbReference>
<dbReference type="SUPFAM" id="SSF57095">
    <property type="entry name" value="Scorpion toxin-like"/>
    <property type="match status" value="1"/>
</dbReference>
<name>A0A1B6QM63_SORBI</name>
<dbReference type="AlphaFoldDB" id="A0A1B6QM63"/>
<accession>A0A1B6QM63</accession>
<dbReference type="Proteomes" id="UP000000768">
    <property type="component" value="Chromosome 1"/>
</dbReference>
<feature type="chain" id="PRO_5008589803" description="Knottins-like domain-containing protein" evidence="2">
    <location>
        <begin position="32"/>
        <end position="105"/>
    </location>
</feature>
<feature type="domain" description="Knottins-like" evidence="3">
    <location>
        <begin position="35"/>
        <end position="81"/>
    </location>
</feature>
<protein>
    <recommendedName>
        <fullName evidence="3">Knottins-like domain-containing protein</fullName>
    </recommendedName>
</protein>
<dbReference type="InterPro" id="IPR003614">
    <property type="entry name" value="Knottins"/>
</dbReference>
<feature type="signal peptide" evidence="2">
    <location>
        <begin position="1"/>
        <end position="31"/>
    </location>
</feature>
<dbReference type="PANTHER" id="PTHR33147">
    <property type="entry name" value="DEFENSIN-LIKE PROTEIN 1"/>
    <property type="match status" value="1"/>
</dbReference>
<dbReference type="OMA" id="ETKHCAD"/>
<evidence type="ECO:0000313" key="5">
    <source>
        <dbReference type="Proteomes" id="UP000000768"/>
    </source>
</evidence>
<dbReference type="EMBL" id="CM000760">
    <property type="protein sequence ID" value="KXG39004.1"/>
    <property type="molecule type" value="Genomic_DNA"/>
</dbReference>
<keyword evidence="1" id="KW-1015">Disulfide bond</keyword>
<dbReference type="PANTHER" id="PTHR33147:SF130">
    <property type="entry name" value="DEFENSIN-LIKE PROTEIN 1"/>
    <property type="match status" value="1"/>
</dbReference>
<organism evidence="4 5">
    <name type="scientific">Sorghum bicolor</name>
    <name type="common">Sorghum</name>
    <name type="synonym">Sorghum vulgare</name>
    <dbReference type="NCBI Taxonomy" id="4558"/>
    <lineage>
        <taxon>Eukaryota</taxon>
        <taxon>Viridiplantae</taxon>
        <taxon>Streptophyta</taxon>
        <taxon>Embryophyta</taxon>
        <taxon>Tracheophyta</taxon>
        <taxon>Spermatophyta</taxon>
        <taxon>Magnoliopsida</taxon>
        <taxon>Liliopsida</taxon>
        <taxon>Poales</taxon>
        <taxon>Poaceae</taxon>
        <taxon>PACMAD clade</taxon>
        <taxon>Panicoideae</taxon>
        <taxon>Andropogonodae</taxon>
        <taxon>Andropogoneae</taxon>
        <taxon>Sorghinae</taxon>
        <taxon>Sorghum</taxon>
    </lineage>
</organism>
<keyword evidence="5" id="KW-1185">Reference proteome</keyword>